<sequence>MSSHVSETDVSTAPRPLLLSDGRPAAEAWSLHPGERHLNHGSFGAVPVVAQREQQRLREEMDRSPVLWFATLPGRVAAARTEVAGFLRVAPEDLALVPNASGGASVVYANVPLRPGAEILVTDHGYGAVTMGAERLARRRGATVRTAHVPLDADEEQACAALVAELSEATGLIVLDHITSATARRMPVERIAAVARERGIPLLVDGAHVPGLLADPLAGLDCDFWIGNLHKFGCAPRGTAALVARGPLREELYPLIDSWGAADPFPDRFDTQGTVDATSYLAAPAATDFIETTWGWERARTYMSELADYAERVIGEAFAEVMGESAAVDVGMPVGAMRLVRLPAGLGTTRLEADALRDRVARELAVEAAFTSFGGVGYFRLSTHVYNTAADFEYFAERCVPQLAEWARTPGVAP</sequence>
<organism evidence="3 4">
    <name type="scientific">Streptomyces milbemycinicus</name>
    <dbReference type="NCBI Taxonomy" id="476552"/>
    <lineage>
        <taxon>Bacteria</taxon>
        <taxon>Bacillati</taxon>
        <taxon>Actinomycetota</taxon>
        <taxon>Actinomycetes</taxon>
        <taxon>Kitasatosporales</taxon>
        <taxon>Streptomycetaceae</taxon>
        <taxon>Streptomyces</taxon>
    </lineage>
</organism>
<dbReference type="GO" id="GO:0008483">
    <property type="term" value="F:transaminase activity"/>
    <property type="evidence" value="ECO:0007669"/>
    <property type="project" value="UniProtKB-KW"/>
</dbReference>
<dbReference type="Pfam" id="PF00266">
    <property type="entry name" value="Aminotran_5"/>
    <property type="match status" value="1"/>
</dbReference>
<accession>A0ABW8LC33</accession>
<name>A0ABW8LC33_9ACTN</name>
<keyword evidence="3" id="KW-0808">Transferase</keyword>
<comment type="caution">
    <text evidence="3">The sequence shown here is derived from an EMBL/GenBank/DDBJ whole genome shotgun (WGS) entry which is preliminary data.</text>
</comment>
<evidence type="ECO:0000313" key="4">
    <source>
        <dbReference type="Proteomes" id="UP001620295"/>
    </source>
</evidence>
<keyword evidence="1" id="KW-0663">Pyridoxal phosphate</keyword>
<keyword evidence="3" id="KW-0032">Aminotransferase</keyword>
<evidence type="ECO:0000256" key="1">
    <source>
        <dbReference type="ARBA" id="ARBA00022898"/>
    </source>
</evidence>
<reference evidence="3 4" key="1">
    <citation type="submission" date="2024-11" db="EMBL/GenBank/DDBJ databases">
        <title>The Natural Products Discovery Center: Release of the First 8490 Sequenced Strains for Exploring Actinobacteria Biosynthetic Diversity.</title>
        <authorList>
            <person name="Kalkreuter E."/>
            <person name="Kautsar S.A."/>
            <person name="Yang D."/>
            <person name="Bader C.D."/>
            <person name="Teijaro C.N."/>
            <person name="Fluegel L."/>
            <person name="Davis C.M."/>
            <person name="Simpson J.R."/>
            <person name="Lauterbach L."/>
            <person name="Steele A.D."/>
            <person name="Gui C."/>
            <person name="Meng S."/>
            <person name="Li G."/>
            <person name="Viehrig K."/>
            <person name="Ye F."/>
            <person name="Su P."/>
            <person name="Kiefer A.F."/>
            <person name="Nichols A."/>
            <person name="Cepeda A.J."/>
            <person name="Yan W."/>
            <person name="Fan B."/>
            <person name="Jiang Y."/>
            <person name="Adhikari A."/>
            <person name="Zheng C.-J."/>
            <person name="Schuster L."/>
            <person name="Cowan T.M."/>
            <person name="Smanski M.J."/>
            <person name="Chevrette M.G."/>
            <person name="De Carvalho L.P.S."/>
            <person name="Shen B."/>
        </authorList>
    </citation>
    <scope>NUCLEOTIDE SEQUENCE [LARGE SCALE GENOMIC DNA]</scope>
    <source>
        <strain evidence="3 4">NPDC020863</strain>
    </source>
</reference>
<proteinExistence type="predicted"/>
<dbReference type="Proteomes" id="UP001620295">
    <property type="component" value="Unassembled WGS sequence"/>
</dbReference>
<evidence type="ECO:0000259" key="2">
    <source>
        <dbReference type="Pfam" id="PF00266"/>
    </source>
</evidence>
<dbReference type="Gene3D" id="3.40.640.10">
    <property type="entry name" value="Type I PLP-dependent aspartate aminotransferase-like (Major domain)"/>
    <property type="match status" value="1"/>
</dbReference>
<protein>
    <submittedName>
        <fullName evidence="3">Aminotransferase class V-fold PLP-dependent enzyme</fullName>
    </submittedName>
</protein>
<keyword evidence="4" id="KW-1185">Reference proteome</keyword>
<dbReference type="RefSeq" id="WP_404745372.1">
    <property type="nucleotide sequence ID" value="NZ_JBFAEV010000024.1"/>
</dbReference>
<dbReference type="InterPro" id="IPR015421">
    <property type="entry name" value="PyrdxlP-dep_Trfase_major"/>
</dbReference>
<dbReference type="InterPro" id="IPR015424">
    <property type="entry name" value="PyrdxlP-dep_Trfase"/>
</dbReference>
<dbReference type="PANTHER" id="PTHR43092:SF2">
    <property type="entry name" value="HERCYNYLCYSTEINE SULFOXIDE LYASE"/>
    <property type="match status" value="1"/>
</dbReference>
<dbReference type="InterPro" id="IPR000192">
    <property type="entry name" value="Aminotrans_V_dom"/>
</dbReference>
<dbReference type="Gene3D" id="3.90.1150.10">
    <property type="entry name" value="Aspartate Aminotransferase, domain 1"/>
    <property type="match status" value="1"/>
</dbReference>
<gene>
    <name evidence="3" type="ORF">ACI2L5_00865</name>
</gene>
<dbReference type="SUPFAM" id="SSF53383">
    <property type="entry name" value="PLP-dependent transferases"/>
    <property type="match status" value="1"/>
</dbReference>
<feature type="domain" description="Aminotransferase class V" evidence="2">
    <location>
        <begin position="76"/>
        <end position="315"/>
    </location>
</feature>
<dbReference type="InterPro" id="IPR015422">
    <property type="entry name" value="PyrdxlP-dep_Trfase_small"/>
</dbReference>
<evidence type="ECO:0000313" key="3">
    <source>
        <dbReference type="EMBL" id="MFK4263478.1"/>
    </source>
</evidence>
<dbReference type="PANTHER" id="PTHR43092">
    <property type="entry name" value="L-CYSTEINE DESULFHYDRASE"/>
    <property type="match status" value="1"/>
</dbReference>
<dbReference type="EMBL" id="JBJDQH010000001">
    <property type="protein sequence ID" value="MFK4263478.1"/>
    <property type="molecule type" value="Genomic_DNA"/>
</dbReference>